<sequence length="148" mass="16797">MRRTLRNSTPTADENDSGACGAAARRPCLSRPWMGHRHRRALHIYTFYYDLSKAVIVFLPRHELARVINIFECLHKRSTNSVIRRVETLAALLLSCCHPPLIAAQADLLLPAVTEEWQQLGRQAAEFLFDALRCSDCVPAQIYQSSSY</sequence>
<name>A0A016TVW1_9BILA</name>
<evidence type="ECO:0000313" key="3">
    <source>
        <dbReference type="Proteomes" id="UP000024635"/>
    </source>
</evidence>
<reference evidence="3" key="1">
    <citation type="journal article" date="2015" name="Nat. Genet.">
        <title>The genome and transcriptome of the zoonotic hookworm Ancylostoma ceylanicum identify infection-specific gene families.</title>
        <authorList>
            <person name="Schwarz E.M."/>
            <person name="Hu Y."/>
            <person name="Antoshechkin I."/>
            <person name="Miller M.M."/>
            <person name="Sternberg P.W."/>
            <person name="Aroian R.V."/>
        </authorList>
    </citation>
    <scope>NUCLEOTIDE SEQUENCE</scope>
    <source>
        <strain evidence="3">HY135</strain>
    </source>
</reference>
<accession>A0A016TVW1</accession>
<keyword evidence="3" id="KW-1185">Reference proteome</keyword>
<gene>
    <name evidence="2" type="primary">Acey_s0073.g789</name>
    <name evidence="2" type="ORF">Y032_0073g789</name>
</gene>
<evidence type="ECO:0000256" key="1">
    <source>
        <dbReference type="SAM" id="MobiDB-lite"/>
    </source>
</evidence>
<organism evidence="2 3">
    <name type="scientific">Ancylostoma ceylanicum</name>
    <dbReference type="NCBI Taxonomy" id="53326"/>
    <lineage>
        <taxon>Eukaryota</taxon>
        <taxon>Metazoa</taxon>
        <taxon>Ecdysozoa</taxon>
        <taxon>Nematoda</taxon>
        <taxon>Chromadorea</taxon>
        <taxon>Rhabditida</taxon>
        <taxon>Rhabditina</taxon>
        <taxon>Rhabditomorpha</taxon>
        <taxon>Strongyloidea</taxon>
        <taxon>Ancylostomatidae</taxon>
        <taxon>Ancylostomatinae</taxon>
        <taxon>Ancylostoma</taxon>
    </lineage>
</organism>
<proteinExistence type="predicted"/>
<feature type="compositionally biased region" description="Polar residues" evidence="1">
    <location>
        <begin position="1"/>
        <end position="12"/>
    </location>
</feature>
<protein>
    <submittedName>
        <fullName evidence="2">Uncharacterized protein</fullName>
    </submittedName>
</protein>
<dbReference type="Proteomes" id="UP000024635">
    <property type="component" value="Unassembled WGS sequence"/>
</dbReference>
<dbReference type="EMBL" id="JARK01001409">
    <property type="protein sequence ID" value="EYC06945.1"/>
    <property type="molecule type" value="Genomic_DNA"/>
</dbReference>
<evidence type="ECO:0000313" key="2">
    <source>
        <dbReference type="EMBL" id="EYC06945.1"/>
    </source>
</evidence>
<feature type="region of interest" description="Disordered" evidence="1">
    <location>
        <begin position="1"/>
        <end position="22"/>
    </location>
</feature>
<comment type="caution">
    <text evidence="2">The sequence shown here is derived from an EMBL/GenBank/DDBJ whole genome shotgun (WGS) entry which is preliminary data.</text>
</comment>
<dbReference type="AlphaFoldDB" id="A0A016TVW1"/>